<dbReference type="SUPFAM" id="SSF53098">
    <property type="entry name" value="Ribonuclease H-like"/>
    <property type="match status" value="1"/>
</dbReference>
<dbReference type="Pfam" id="PF13683">
    <property type="entry name" value="rve_3"/>
    <property type="match status" value="1"/>
</dbReference>
<dbReference type="InterPro" id="IPR012337">
    <property type="entry name" value="RNaseH-like_sf"/>
</dbReference>
<dbReference type="Proteomes" id="UP000655523">
    <property type="component" value="Unassembled WGS sequence"/>
</dbReference>
<dbReference type="InterPro" id="IPR001584">
    <property type="entry name" value="Integrase_cat-core"/>
</dbReference>
<evidence type="ECO:0000259" key="1">
    <source>
        <dbReference type="PROSITE" id="PS50994"/>
    </source>
</evidence>
<name>A0A972NQY8_9BURK</name>
<dbReference type="PROSITE" id="PS50994">
    <property type="entry name" value="INTEGRASE"/>
    <property type="match status" value="1"/>
</dbReference>
<dbReference type="Gene3D" id="3.30.420.10">
    <property type="entry name" value="Ribonuclease H-like superfamily/Ribonuclease H"/>
    <property type="match status" value="1"/>
</dbReference>
<feature type="domain" description="Integrase catalytic" evidence="1">
    <location>
        <begin position="75"/>
        <end position="245"/>
    </location>
</feature>
<comment type="caution">
    <text evidence="2">The sequence shown here is derived from an EMBL/GenBank/DDBJ whole genome shotgun (WGS) entry which is preliminary data.</text>
</comment>
<accession>A0A972NQY8</accession>
<dbReference type="EMBL" id="WOEZ01000150">
    <property type="protein sequence ID" value="NPT58181.1"/>
    <property type="molecule type" value="Genomic_DNA"/>
</dbReference>
<dbReference type="GO" id="GO:0003676">
    <property type="term" value="F:nucleic acid binding"/>
    <property type="evidence" value="ECO:0007669"/>
    <property type="project" value="InterPro"/>
</dbReference>
<dbReference type="GO" id="GO:0015074">
    <property type="term" value="P:DNA integration"/>
    <property type="evidence" value="ECO:0007669"/>
    <property type="project" value="InterPro"/>
</dbReference>
<dbReference type="InterPro" id="IPR036397">
    <property type="entry name" value="RNaseH_sf"/>
</dbReference>
<keyword evidence="3" id="KW-1185">Reference proteome</keyword>
<dbReference type="RefSeq" id="WP_328807297.1">
    <property type="nucleotide sequence ID" value="NZ_WOEZ01000150.1"/>
</dbReference>
<evidence type="ECO:0000313" key="3">
    <source>
        <dbReference type="Proteomes" id="UP000655523"/>
    </source>
</evidence>
<organism evidence="2 3">
    <name type="scientific">Paraburkholderia elongata</name>
    <dbReference type="NCBI Taxonomy" id="2675747"/>
    <lineage>
        <taxon>Bacteria</taxon>
        <taxon>Pseudomonadati</taxon>
        <taxon>Pseudomonadota</taxon>
        <taxon>Betaproteobacteria</taxon>
        <taxon>Burkholderiales</taxon>
        <taxon>Burkholderiaceae</taxon>
        <taxon>Paraburkholderia</taxon>
    </lineage>
</organism>
<dbReference type="AlphaFoldDB" id="A0A972NQY8"/>
<gene>
    <name evidence="2" type="ORF">GNZ13_27330</name>
</gene>
<reference evidence="2 3" key="1">
    <citation type="submission" date="2019-11" db="EMBL/GenBank/DDBJ databases">
        <title>Metabolism of dissolved organic matter in forest soils.</title>
        <authorList>
            <person name="Cyle K.T."/>
            <person name="Wilhelm R.C."/>
            <person name="Martinez C.E."/>
        </authorList>
    </citation>
    <scope>NUCLEOTIDE SEQUENCE [LARGE SCALE GENOMIC DNA]</scope>
    <source>
        <strain evidence="2 3">5N</strain>
    </source>
</reference>
<sequence length="268" mass="31450">MIAWQRKRFRDHWTRISDKGTPGRPPISQDMRELIRKFPAANPRWGSPRILGELRKPGIEVAKSTVEKYRRRHPAPPSPTWKAFLKNLVCDLVSIDFLTVPTVGFRVLFVLVVLAHDRRQVIHFNVTENPTAHWTAQQIVEAFPWDSAPKYLLRDRDAIYGEPLRRRVESMDIEQVLSAPRSPWQNPYVERLVGSIRRDCLDHDIVLNERHLRHILHLYFDYYHRWRTHLSLDMACPDPRPVQPPDRGTVVKFPDVGGLHHHYVRLAA</sequence>
<proteinExistence type="predicted"/>
<protein>
    <submittedName>
        <fullName evidence="2">Transposase</fullName>
    </submittedName>
</protein>
<evidence type="ECO:0000313" key="2">
    <source>
        <dbReference type="EMBL" id="NPT58181.1"/>
    </source>
</evidence>